<evidence type="ECO:0000313" key="2">
    <source>
        <dbReference type="EMBL" id="CAG2227326.1"/>
    </source>
</evidence>
<gene>
    <name evidence="2" type="ORF">MEDL_40335</name>
</gene>
<dbReference type="Proteomes" id="UP000683360">
    <property type="component" value="Unassembled WGS sequence"/>
</dbReference>
<evidence type="ECO:0000313" key="3">
    <source>
        <dbReference type="Proteomes" id="UP000683360"/>
    </source>
</evidence>
<accession>A0A8S3T9P0</accession>
<sequence length="235" mass="26588">MQRIQTMPKIEKSTEVSIHKSGISSKTTLQFVPGEITQTNIGVLQSVDIPLPENAENSNYAQVITELFNHERILKQEVEKYIAKLRNELDQNHNTFSKVNEESINAISKSEKQVEEKYRDVQDFLDTTDITNFFKEINRIEKSAEVSIPKPGISSRTTLQFIPGEITQTNIGVLQSVDIPLPELPRLGFKGHFWSCGAHTQWPSHDIASHLLIRSRGPPGTFVKAEWISLLLIPT</sequence>
<organism evidence="2 3">
    <name type="scientific">Mytilus edulis</name>
    <name type="common">Blue mussel</name>
    <dbReference type="NCBI Taxonomy" id="6550"/>
    <lineage>
        <taxon>Eukaryota</taxon>
        <taxon>Metazoa</taxon>
        <taxon>Spiralia</taxon>
        <taxon>Lophotrochozoa</taxon>
        <taxon>Mollusca</taxon>
        <taxon>Bivalvia</taxon>
        <taxon>Autobranchia</taxon>
        <taxon>Pteriomorphia</taxon>
        <taxon>Mytilida</taxon>
        <taxon>Mytiloidea</taxon>
        <taxon>Mytilidae</taxon>
        <taxon>Mytilinae</taxon>
        <taxon>Mytilus</taxon>
    </lineage>
</organism>
<comment type="caution">
    <text evidence="2">The sequence shown here is derived from an EMBL/GenBank/DDBJ whole genome shotgun (WGS) entry which is preliminary data.</text>
</comment>
<proteinExistence type="predicted"/>
<protein>
    <submittedName>
        <fullName evidence="2">Uncharacterized protein</fullName>
    </submittedName>
</protein>
<feature type="coiled-coil region" evidence="1">
    <location>
        <begin position="75"/>
        <end position="102"/>
    </location>
</feature>
<keyword evidence="3" id="KW-1185">Reference proteome</keyword>
<keyword evidence="1" id="KW-0175">Coiled coil</keyword>
<dbReference type="OrthoDB" id="264520at2759"/>
<dbReference type="EMBL" id="CAJPWZ010001960">
    <property type="protein sequence ID" value="CAG2227326.1"/>
    <property type="molecule type" value="Genomic_DNA"/>
</dbReference>
<evidence type="ECO:0000256" key="1">
    <source>
        <dbReference type="SAM" id="Coils"/>
    </source>
</evidence>
<dbReference type="AlphaFoldDB" id="A0A8S3T9P0"/>
<reference evidence="2" key="1">
    <citation type="submission" date="2021-03" db="EMBL/GenBank/DDBJ databases">
        <authorList>
            <person name="Bekaert M."/>
        </authorList>
    </citation>
    <scope>NUCLEOTIDE SEQUENCE</scope>
</reference>
<name>A0A8S3T9P0_MYTED</name>